<comment type="subcellular location">
    <subcellularLocation>
        <location evidence="2">Nucleus</location>
    </subcellularLocation>
</comment>
<keyword evidence="6" id="KW-0378">Hydrolase</keyword>
<name>A0A8J2EIB1_COTCN</name>
<gene>
    <name evidence="9" type="ORF">HICCMSTLAB_LOCUS385</name>
</gene>
<dbReference type="PANTHER" id="PTHR22930">
    <property type="match status" value="1"/>
</dbReference>
<evidence type="ECO:0000259" key="8">
    <source>
        <dbReference type="Pfam" id="PF13359"/>
    </source>
</evidence>
<feature type="domain" description="DDE Tnp4" evidence="8">
    <location>
        <begin position="11"/>
        <end position="87"/>
    </location>
</feature>
<dbReference type="Proteomes" id="UP000786811">
    <property type="component" value="Unassembled WGS sequence"/>
</dbReference>
<organism evidence="9 10">
    <name type="scientific">Cotesia congregata</name>
    <name type="common">Parasitoid wasp</name>
    <name type="synonym">Apanteles congregatus</name>
    <dbReference type="NCBI Taxonomy" id="51543"/>
    <lineage>
        <taxon>Eukaryota</taxon>
        <taxon>Metazoa</taxon>
        <taxon>Ecdysozoa</taxon>
        <taxon>Arthropoda</taxon>
        <taxon>Hexapoda</taxon>
        <taxon>Insecta</taxon>
        <taxon>Pterygota</taxon>
        <taxon>Neoptera</taxon>
        <taxon>Endopterygota</taxon>
        <taxon>Hymenoptera</taxon>
        <taxon>Apocrita</taxon>
        <taxon>Ichneumonoidea</taxon>
        <taxon>Braconidae</taxon>
        <taxon>Microgastrinae</taxon>
        <taxon>Cotesia</taxon>
    </lineage>
</organism>
<proteinExistence type="inferred from homology"/>
<accession>A0A8J2EIB1</accession>
<dbReference type="InterPro" id="IPR027806">
    <property type="entry name" value="HARBI1_dom"/>
</dbReference>
<evidence type="ECO:0000256" key="6">
    <source>
        <dbReference type="ARBA" id="ARBA00022801"/>
    </source>
</evidence>
<dbReference type="GO" id="GO:0005634">
    <property type="term" value="C:nucleus"/>
    <property type="evidence" value="ECO:0007669"/>
    <property type="project" value="UniProtKB-SubCell"/>
</dbReference>
<dbReference type="OrthoDB" id="2430314at2759"/>
<evidence type="ECO:0000256" key="7">
    <source>
        <dbReference type="ARBA" id="ARBA00023242"/>
    </source>
</evidence>
<evidence type="ECO:0000313" key="10">
    <source>
        <dbReference type="Proteomes" id="UP000786811"/>
    </source>
</evidence>
<comment type="cofactor">
    <cofactor evidence="1">
        <name>a divalent metal cation</name>
        <dbReference type="ChEBI" id="CHEBI:60240"/>
    </cofactor>
</comment>
<evidence type="ECO:0000256" key="5">
    <source>
        <dbReference type="ARBA" id="ARBA00022723"/>
    </source>
</evidence>
<dbReference type="GO" id="GO:0004518">
    <property type="term" value="F:nuclease activity"/>
    <property type="evidence" value="ECO:0007669"/>
    <property type="project" value="UniProtKB-KW"/>
</dbReference>
<evidence type="ECO:0000256" key="3">
    <source>
        <dbReference type="ARBA" id="ARBA00006958"/>
    </source>
</evidence>
<evidence type="ECO:0000256" key="4">
    <source>
        <dbReference type="ARBA" id="ARBA00022722"/>
    </source>
</evidence>
<reference evidence="9" key="1">
    <citation type="submission" date="2021-04" db="EMBL/GenBank/DDBJ databases">
        <authorList>
            <person name="Chebbi M.A.C M."/>
        </authorList>
    </citation>
    <scope>NUCLEOTIDE SEQUENCE</scope>
</reference>
<dbReference type="Pfam" id="PF13359">
    <property type="entry name" value="DDE_Tnp_4"/>
    <property type="match status" value="1"/>
</dbReference>
<evidence type="ECO:0000256" key="1">
    <source>
        <dbReference type="ARBA" id="ARBA00001968"/>
    </source>
</evidence>
<dbReference type="EMBL" id="CAJNRD030001114">
    <property type="protein sequence ID" value="CAG5073442.1"/>
    <property type="molecule type" value="Genomic_DNA"/>
</dbReference>
<comment type="similarity">
    <text evidence="3">Belongs to the HARBI1 family.</text>
</comment>
<dbReference type="GO" id="GO:0046872">
    <property type="term" value="F:metal ion binding"/>
    <property type="evidence" value="ECO:0007669"/>
    <property type="project" value="UniProtKB-KW"/>
</dbReference>
<sequence length="139" mass="15659">MRYSERELTGILVGDAGYPCLPFLMTPIANPVTDEQITYNNIQSGTRIIVERAYGVWKRRFPCLSRGLTNKLICSTTIVVACAVLHNLSLIFNDKLPDDDLQDDHHEEPNEEIPAPLPNLQPADGFAFREAIIERMFNG</sequence>
<keyword evidence="7" id="KW-0539">Nucleus</keyword>
<dbReference type="AlphaFoldDB" id="A0A8J2EIB1"/>
<dbReference type="PANTHER" id="PTHR22930:SF289">
    <property type="entry name" value="DDE TNP4 DOMAIN-CONTAINING PROTEIN-RELATED"/>
    <property type="match status" value="1"/>
</dbReference>
<evidence type="ECO:0000313" key="9">
    <source>
        <dbReference type="EMBL" id="CAG5073442.1"/>
    </source>
</evidence>
<protein>
    <submittedName>
        <fullName evidence="9">Similar to harbi1: Putative nuclease HARBI1 (Danio rerio)</fullName>
    </submittedName>
</protein>
<dbReference type="InterPro" id="IPR045249">
    <property type="entry name" value="HARBI1-like"/>
</dbReference>
<comment type="caution">
    <text evidence="9">The sequence shown here is derived from an EMBL/GenBank/DDBJ whole genome shotgun (WGS) entry which is preliminary data.</text>
</comment>
<dbReference type="GO" id="GO:0016787">
    <property type="term" value="F:hydrolase activity"/>
    <property type="evidence" value="ECO:0007669"/>
    <property type="project" value="UniProtKB-KW"/>
</dbReference>
<keyword evidence="5" id="KW-0479">Metal-binding</keyword>
<keyword evidence="10" id="KW-1185">Reference proteome</keyword>
<keyword evidence="4" id="KW-0540">Nuclease</keyword>
<evidence type="ECO:0000256" key="2">
    <source>
        <dbReference type="ARBA" id="ARBA00004123"/>
    </source>
</evidence>